<dbReference type="InterPro" id="IPR009057">
    <property type="entry name" value="Homeodomain-like_sf"/>
</dbReference>
<dbReference type="EMBL" id="BJLH01000002">
    <property type="protein sequence ID" value="GEA59257.1"/>
    <property type="molecule type" value="Genomic_DNA"/>
</dbReference>
<comment type="caution">
    <text evidence="4">The sequence shown here is derived from an EMBL/GenBank/DDBJ whole genome shotgun (WGS) entry which is preliminary data.</text>
</comment>
<dbReference type="PRINTS" id="PR00455">
    <property type="entry name" value="HTHTETR"/>
</dbReference>
<dbReference type="InterPro" id="IPR001647">
    <property type="entry name" value="HTH_TetR"/>
</dbReference>
<evidence type="ECO:0000313" key="4">
    <source>
        <dbReference type="EMBL" id="GEA59257.1"/>
    </source>
</evidence>
<dbReference type="Proteomes" id="UP000318242">
    <property type="component" value="Unassembled WGS sequence"/>
</dbReference>
<name>A0A4Y3IIS4_9VIBR</name>
<dbReference type="PANTHER" id="PTHR43479:SF12">
    <property type="entry name" value="TRANSCRIPTIONAL REGULATORY PROTEIN"/>
    <property type="match status" value="1"/>
</dbReference>
<dbReference type="RefSeq" id="WP_141268947.1">
    <property type="nucleotide sequence ID" value="NZ_BJLH01000002.1"/>
</dbReference>
<gene>
    <name evidence="4" type="ORF">VCO01S_04500</name>
</gene>
<sequence length="254" mass="29550">MNQRKQGRRTAEEAERTRLKILTSAAYLFCENGYNQVSIRDISEKAGVTHGLIRHYFGVKNQIWSAIILSIHQYMDDYTEKLNEQIPSELPSQERLYLFLAHLMAYMLRKPQMLQIMLDYIHHPENEVEELDKNFGEMRSNIGNLVSMCYESVPEPVSDHTSEPDTVMWRFLVHAGGAVAFKPFLKVTWPGKDVEHCLFAHWQLYEQQIATEYQIKDELRLTGAELKDVILDIQVIDDETEALFQGHFPDCIVD</sequence>
<reference evidence="4 5" key="1">
    <citation type="submission" date="2019-06" db="EMBL/GenBank/DDBJ databases">
        <title>Whole genome shotgun sequence of Vibrio comitans NBRC 102076.</title>
        <authorList>
            <person name="Hosoyama A."/>
            <person name="Uohara A."/>
            <person name="Ohji S."/>
            <person name="Ichikawa N."/>
        </authorList>
    </citation>
    <scope>NUCLEOTIDE SEQUENCE [LARGE SCALE GENOMIC DNA]</scope>
    <source>
        <strain evidence="4 5">NBRC 102076</strain>
    </source>
</reference>
<dbReference type="AlphaFoldDB" id="A0A4Y3IIS4"/>
<dbReference type="PANTHER" id="PTHR43479">
    <property type="entry name" value="ACREF/ENVCD OPERON REPRESSOR-RELATED"/>
    <property type="match status" value="1"/>
</dbReference>
<dbReference type="PROSITE" id="PS50977">
    <property type="entry name" value="HTH_TETR_2"/>
    <property type="match status" value="1"/>
</dbReference>
<evidence type="ECO:0000256" key="2">
    <source>
        <dbReference type="PROSITE-ProRule" id="PRU00335"/>
    </source>
</evidence>
<dbReference type="GO" id="GO:0003677">
    <property type="term" value="F:DNA binding"/>
    <property type="evidence" value="ECO:0007669"/>
    <property type="project" value="UniProtKB-UniRule"/>
</dbReference>
<dbReference type="SUPFAM" id="SSF46689">
    <property type="entry name" value="Homeodomain-like"/>
    <property type="match status" value="1"/>
</dbReference>
<protein>
    <submittedName>
        <fullName evidence="4">TetR family transcriptional regulator</fullName>
    </submittedName>
</protein>
<dbReference type="InterPro" id="IPR050624">
    <property type="entry name" value="HTH-type_Tx_Regulator"/>
</dbReference>
<organism evidence="4 5">
    <name type="scientific">Vibrio comitans NBRC 102076</name>
    <dbReference type="NCBI Taxonomy" id="1219078"/>
    <lineage>
        <taxon>Bacteria</taxon>
        <taxon>Pseudomonadati</taxon>
        <taxon>Pseudomonadota</taxon>
        <taxon>Gammaproteobacteria</taxon>
        <taxon>Vibrionales</taxon>
        <taxon>Vibrionaceae</taxon>
        <taxon>Vibrio</taxon>
    </lineage>
</organism>
<evidence type="ECO:0000259" key="3">
    <source>
        <dbReference type="PROSITE" id="PS50977"/>
    </source>
</evidence>
<evidence type="ECO:0000313" key="5">
    <source>
        <dbReference type="Proteomes" id="UP000318242"/>
    </source>
</evidence>
<proteinExistence type="predicted"/>
<dbReference type="Pfam" id="PF00440">
    <property type="entry name" value="TetR_N"/>
    <property type="match status" value="1"/>
</dbReference>
<keyword evidence="5" id="KW-1185">Reference proteome</keyword>
<accession>A0A4Y3IIS4</accession>
<evidence type="ECO:0000256" key="1">
    <source>
        <dbReference type="ARBA" id="ARBA00023125"/>
    </source>
</evidence>
<feature type="domain" description="HTH tetR-type" evidence="3">
    <location>
        <begin position="15"/>
        <end position="75"/>
    </location>
</feature>
<keyword evidence="1 2" id="KW-0238">DNA-binding</keyword>
<dbReference type="OrthoDB" id="9151800at2"/>
<dbReference type="Gene3D" id="1.10.357.10">
    <property type="entry name" value="Tetracycline Repressor, domain 2"/>
    <property type="match status" value="1"/>
</dbReference>
<feature type="DNA-binding region" description="H-T-H motif" evidence="2">
    <location>
        <begin position="38"/>
        <end position="57"/>
    </location>
</feature>